<evidence type="ECO:0000256" key="2">
    <source>
        <dbReference type="ARBA" id="ARBA00008954"/>
    </source>
</evidence>
<dbReference type="InterPro" id="IPR015424">
    <property type="entry name" value="PyrdxlP-dep_Trfase"/>
</dbReference>
<keyword evidence="6" id="KW-1185">Reference proteome</keyword>
<dbReference type="AlphaFoldDB" id="A0A1N6TEF9"/>
<dbReference type="PANTHER" id="PTHR45688:SF13">
    <property type="entry name" value="ALANINE--GLYOXYLATE AMINOTRANSFERASE 2-LIKE"/>
    <property type="match status" value="1"/>
</dbReference>
<sequence>MSKIRGILDQNAFNMDSIDQADARIGALVRKRLETVGPTSMLFYEEPLHIVRGEGVWLFDDQGRRYLDVYNNVPSIGHCHPKVVQAVAEQMGTLNVHTRYLHEGIHTYSERLLATLPAPLNRLVMMCTGSESNDMALRLARRWTGRQGIIVTEAAYHGNTSAVTEVSPSSYKQGMPPDFVHIIPISQMPAQADPAAWFADQVRTGVEQLNALGHGCAALLVDSIFSSDGVYADPAAFLKPAVEWLQAEGMLFIADEVQPGFGRTGSGMWGFERHQVTPDVVTMGKPMGNGFPMAGLVAREELLAALNSDVGYFNTFGGSTVAVAAGTAVLNVLEEEQLMANAASQGEYLKQQLTGLKSSYDEVADVRGAGLFIGLDLCDPTQAGAPDPVRTTAVINELKRNGVLIGAAGKSGSTLKIRPPLCFGRAEADLFLERLQQSIKATAG</sequence>
<dbReference type="GO" id="GO:0008483">
    <property type="term" value="F:transaminase activity"/>
    <property type="evidence" value="ECO:0007669"/>
    <property type="project" value="UniProtKB-KW"/>
</dbReference>
<accession>A0A1N6TEF9</accession>
<organism evidence="5 6">
    <name type="scientific">Marinobacterium stanieri</name>
    <dbReference type="NCBI Taxonomy" id="49186"/>
    <lineage>
        <taxon>Bacteria</taxon>
        <taxon>Pseudomonadati</taxon>
        <taxon>Pseudomonadota</taxon>
        <taxon>Gammaproteobacteria</taxon>
        <taxon>Oceanospirillales</taxon>
        <taxon>Oceanospirillaceae</taxon>
        <taxon>Marinobacterium</taxon>
    </lineage>
</organism>
<dbReference type="STRING" id="49186.SAMN05421647_105297"/>
<dbReference type="InterPro" id="IPR015421">
    <property type="entry name" value="PyrdxlP-dep_Trfase_major"/>
</dbReference>
<dbReference type="RefSeq" id="WP_076463135.1">
    <property type="nucleotide sequence ID" value="NZ_FTMN01000005.1"/>
</dbReference>
<dbReference type="EMBL" id="FTMN01000005">
    <property type="protein sequence ID" value="SIQ51770.1"/>
    <property type="molecule type" value="Genomic_DNA"/>
</dbReference>
<proteinExistence type="inferred from homology"/>
<keyword evidence="3 4" id="KW-0663">Pyridoxal phosphate</keyword>
<comment type="cofactor">
    <cofactor evidence="1">
        <name>pyridoxal 5'-phosphate</name>
        <dbReference type="ChEBI" id="CHEBI:597326"/>
    </cofactor>
</comment>
<dbReference type="Gene3D" id="3.90.1150.10">
    <property type="entry name" value="Aspartate Aminotransferase, domain 1"/>
    <property type="match status" value="1"/>
</dbReference>
<dbReference type="CDD" id="cd00610">
    <property type="entry name" value="OAT_like"/>
    <property type="match status" value="1"/>
</dbReference>
<dbReference type="InterPro" id="IPR049704">
    <property type="entry name" value="Aminotrans_3_PPA_site"/>
</dbReference>
<evidence type="ECO:0000256" key="1">
    <source>
        <dbReference type="ARBA" id="ARBA00001933"/>
    </source>
</evidence>
<evidence type="ECO:0000313" key="5">
    <source>
        <dbReference type="EMBL" id="SIQ51770.1"/>
    </source>
</evidence>
<dbReference type="InterPro" id="IPR005814">
    <property type="entry name" value="Aminotrans_3"/>
</dbReference>
<dbReference type="eggNOG" id="COG0160">
    <property type="taxonomic scope" value="Bacteria"/>
</dbReference>
<evidence type="ECO:0000256" key="4">
    <source>
        <dbReference type="RuleBase" id="RU003560"/>
    </source>
</evidence>
<dbReference type="Proteomes" id="UP000186895">
    <property type="component" value="Unassembled WGS sequence"/>
</dbReference>
<dbReference type="PIRSF" id="PIRSF000521">
    <property type="entry name" value="Transaminase_4ab_Lys_Orn"/>
    <property type="match status" value="1"/>
</dbReference>
<dbReference type="SUPFAM" id="SSF53383">
    <property type="entry name" value="PLP-dependent transferases"/>
    <property type="match status" value="1"/>
</dbReference>
<dbReference type="InterPro" id="IPR015422">
    <property type="entry name" value="PyrdxlP-dep_Trfase_small"/>
</dbReference>
<dbReference type="Gene3D" id="3.40.640.10">
    <property type="entry name" value="Type I PLP-dependent aspartate aminotransferase-like (Major domain)"/>
    <property type="match status" value="1"/>
</dbReference>
<evidence type="ECO:0000256" key="3">
    <source>
        <dbReference type="ARBA" id="ARBA00022898"/>
    </source>
</evidence>
<gene>
    <name evidence="5" type="ORF">SAMN05421647_105297</name>
</gene>
<protein>
    <submittedName>
        <fullName evidence="5">4-aminobutyrate aminotransferase</fullName>
    </submittedName>
</protein>
<dbReference type="Pfam" id="PF00202">
    <property type="entry name" value="Aminotran_3"/>
    <property type="match status" value="1"/>
</dbReference>
<name>A0A1N6TEF9_9GAMM</name>
<dbReference type="GO" id="GO:0030170">
    <property type="term" value="F:pyridoxal phosphate binding"/>
    <property type="evidence" value="ECO:0007669"/>
    <property type="project" value="InterPro"/>
</dbReference>
<keyword evidence="5" id="KW-0808">Transferase</keyword>
<dbReference type="PANTHER" id="PTHR45688">
    <property type="match status" value="1"/>
</dbReference>
<evidence type="ECO:0000313" key="6">
    <source>
        <dbReference type="Proteomes" id="UP000186895"/>
    </source>
</evidence>
<keyword evidence="5" id="KW-0032">Aminotransferase</keyword>
<comment type="similarity">
    <text evidence="2 4">Belongs to the class-III pyridoxal-phosphate-dependent aminotransferase family.</text>
</comment>
<reference evidence="5 6" key="1">
    <citation type="submission" date="2017-01" db="EMBL/GenBank/DDBJ databases">
        <authorList>
            <person name="Mah S.A."/>
            <person name="Swanson W.J."/>
            <person name="Moy G.W."/>
            <person name="Vacquier V.D."/>
        </authorList>
    </citation>
    <scope>NUCLEOTIDE SEQUENCE [LARGE SCALE GENOMIC DNA]</scope>
    <source>
        <strain evidence="5 6">DSM 7027</strain>
    </source>
</reference>
<dbReference type="PROSITE" id="PS00600">
    <property type="entry name" value="AA_TRANSFER_CLASS_3"/>
    <property type="match status" value="1"/>
</dbReference>